<dbReference type="Proteomes" id="UP000515160">
    <property type="component" value="Chromosome 3"/>
</dbReference>
<sequence length="176" mass="20929">MRITRITVVFLFYWICYDLSCNEAVIFKFSNLVCKSFNESWFLIHQCRIKAIKRNVNTLNFNGTVLYPAYDIFVHFQMFKKANGYKPWLLNVTVDGCRFIKKPNSPAVLLIFNLFKDFSNFNHSCPYMGPQLVKGFYLRHELLKLPLPSGEYLLAITWLFDRRPQFKTDVYFVFTE</sequence>
<feature type="signal peptide" evidence="1">
    <location>
        <begin position="1"/>
        <end position="24"/>
    </location>
</feature>
<accession>A0A6P8WRX9</accession>
<dbReference type="GeneID" id="117566667"/>
<feature type="non-terminal residue" evidence="3">
    <location>
        <position position="176"/>
    </location>
</feature>
<dbReference type="SMART" id="SM00697">
    <property type="entry name" value="DM8"/>
    <property type="match status" value="1"/>
</dbReference>
<keyword evidence="1" id="KW-0732">Signal</keyword>
<organism evidence="2 3">
    <name type="scientific">Drosophila albomicans</name>
    <name type="common">Fruit fly</name>
    <dbReference type="NCBI Taxonomy" id="7291"/>
    <lineage>
        <taxon>Eukaryota</taxon>
        <taxon>Metazoa</taxon>
        <taxon>Ecdysozoa</taxon>
        <taxon>Arthropoda</taxon>
        <taxon>Hexapoda</taxon>
        <taxon>Insecta</taxon>
        <taxon>Pterygota</taxon>
        <taxon>Neoptera</taxon>
        <taxon>Endopterygota</taxon>
        <taxon>Diptera</taxon>
        <taxon>Brachycera</taxon>
        <taxon>Muscomorpha</taxon>
        <taxon>Ephydroidea</taxon>
        <taxon>Drosophilidae</taxon>
        <taxon>Drosophila</taxon>
    </lineage>
</organism>
<evidence type="ECO:0000313" key="2">
    <source>
        <dbReference type="Proteomes" id="UP000515160"/>
    </source>
</evidence>
<dbReference type="AlphaFoldDB" id="A0A6P8WRX9"/>
<proteinExistence type="predicted"/>
<evidence type="ECO:0000256" key="1">
    <source>
        <dbReference type="SAM" id="SignalP"/>
    </source>
</evidence>
<dbReference type="PANTHER" id="PTHR20898:SF0">
    <property type="entry name" value="DAEDALUS ON 3-RELATED"/>
    <property type="match status" value="1"/>
</dbReference>
<dbReference type="InterPro" id="IPR010512">
    <property type="entry name" value="DUF1091"/>
</dbReference>
<protein>
    <submittedName>
        <fullName evidence="3">Uncharacterized protein LOC117566667</fullName>
    </submittedName>
</protein>
<dbReference type="OrthoDB" id="7940892at2759"/>
<reference evidence="3" key="1">
    <citation type="submission" date="2025-08" db="UniProtKB">
        <authorList>
            <consortium name="RefSeq"/>
        </authorList>
    </citation>
    <scope>IDENTIFICATION</scope>
    <source>
        <strain evidence="3">15112-1751.03</strain>
        <tissue evidence="3">Whole Adult</tissue>
    </source>
</reference>
<gene>
    <name evidence="3" type="primary">LOC117566667</name>
</gene>
<keyword evidence="2" id="KW-1185">Reference proteome</keyword>
<name>A0A6P8WRX9_DROAB</name>
<evidence type="ECO:0000313" key="3">
    <source>
        <dbReference type="RefSeq" id="XP_034102103.1"/>
    </source>
</evidence>
<dbReference type="Pfam" id="PF06477">
    <property type="entry name" value="DUF1091"/>
    <property type="match status" value="1"/>
</dbReference>
<dbReference type="PANTHER" id="PTHR20898">
    <property type="entry name" value="DAEDALUS ON 3-RELATED-RELATED"/>
    <property type="match status" value="1"/>
</dbReference>
<dbReference type="RefSeq" id="XP_034102103.1">
    <property type="nucleotide sequence ID" value="XM_034246212.1"/>
</dbReference>
<feature type="chain" id="PRO_5027718163" evidence="1">
    <location>
        <begin position="25"/>
        <end position="176"/>
    </location>
</feature>